<evidence type="ECO:0000313" key="7">
    <source>
        <dbReference type="Proteomes" id="UP000789405"/>
    </source>
</evidence>
<dbReference type="EMBL" id="CAJVPY010060674">
    <property type="protein sequence ID" value="CAG8821405.1"/>
    <property type="molecule type" value="Genomic_DNA"/>
</dbReference>
<evidence type="ECO:0000313" key="6">
    <source>
        <dbReference type="EMBL" id="CAG8821405.1"/>
    </source>
</evidence>
<evidence type="ECO:0000256" key="4">
    <source>
        <dbReference type="ARBA" id="ARBA00023136"/>
    </source>
</evidence>
<dbReference type="GO" id="GO:0007189">
    <property type="term" value="P:adenylate cyclase-activating G protein-coupled receptor signaling pathway"/>
    <property type="evidence" value="ECO:0007669"/>
    <property type="project" value="TreeGrafter"/>
</dbReference>
<dbReference type="OrthoDB" id="2405365at2759"/>
<comment type="subcellular location">
    <subcellularLocation>
        <location evidence="1">Membrane</location>
        <topology evidence="1">Multi-pass membrane protein</topology>
    </subcellularLocation>
</comment>
<evidence type="ECO:0000256" key="2">
    <source>
        <dbReference type="ARBA" id="ARBA00022692"/>
    </source>
</evidence>
<feature type="transmembrane region" description="Helical" evidence="5">
    <location>
        <begin position="88"/>
        <end position="106"/>
    </location>
</feature>
<protein>
    <submittedName>
        <fullName evidence="6">2363_t:CDS:1</fullName>
    </submittedName>
</protein>
<organism evidence="6 7">
    <name type="scientific">Dentiscutata erythropus</name>
    <dbReference type="NCBI Taxonomy" id="1348616"/>
    <lineage>
        <taxon>Eukaryota</taxon>
        <taxon>Fungi</taxon>
        <taxon>Fungi incertae sedis</taxon>
        <taxon>Mucoromycota</taxon>
        <taxon>Glomeromycotina</taxon>
        <taxon>Glomeromycetes</taxon>
        <taxon>Diversisporales</taxon>
        <taxon>Gigasporaceae</taxon>
        <taxon>Dentiscutata</taxon>
    </lineage>
</organism>
<dbReference type="PANTHER" id="PTHR23112">
    <property type="entry name" value="G PROTEIN-COUPLED RECEPTOR 157-RELATED"/>
    <property type="match status" value="1"/>
</dbReference>
<dbReference type="AlphaFoldDB" id="A0A9N9PHK4"/>
<keyword evidence="3 5" id="KW-1133">Transmembrane helix</keyword>
<dbReference type="Gene3D" id="1.20.1070.10">
    <property type="entry name" value="Rhodopsin 7-helix transmembrane proteins"/>
    <property type="match status" value="1"/>
</dbReference>
<name>A0A9N9PHK4_9GLOM</name>
<feature type="non-terminal residue" evidence="6">
    <location>
        <position position="119"/>
    </location>
</feature>
<evidence type="ECO:0000256" key="1">
    <source>
        <dbReference type="ARBA" id="ARBA00004141"/>
    </source>
</evidence>
<evidence type="ECO:0000256" key="5">
    <source>
        <dbReference type="SAM" id="Phobius"/>
    </source>
</evidence>
<feature type="transmembrane region" description="Helical" evidence="5">
    <location>
        <begin position="49"/>
        <end position="76"/>
    </location>
</feature>
<feature type="transmembrane region" description="Helical" evidence="5">
    <location>
        <begin position="15"/>
        <end position="37"/>
    </location>
</feature>
<dbReference type="GO" id="GO:0004930">
    <property type="term" value="F:G protein-coupled receptor activity"/>
    <property type="evidence" value="ECO:0007669"/>
    <property type="project" value="TreeGrafter"/>
</dbReference>
<gene>
    <name evidence="6" type="ORF">DERYTH_LOCUS27117</name>
</gene>
<accession>A0A9N9PHK4</accession>
<keyword evidence="7" id="KW-1185">Reference proteome</keyword>
<dbReference type="Proteomes" id="UP000789405">
    <property type="component" value="Unassembled WGS sequence"/>
</dbReference>
<dbReference type="PANTHER" id="PTHR23112:SF0">
    <property type="entry name" value="TRANSMEMBRANE PROTEIN 116"/>
    <property type="match status" value="1"/>
</dbReference>
<keyword evidence="2 5" id="KW-0812">Transmembrane</keyword>
<feature type="non-terminal residue" evidence="6">
    <location>
        <position position="1"/>
    </location>
</feature>
<sequence length="119" mass="13765">LIQIYYPNLADRVSFRLSFAASLCDIGYSSHLLVFFFRTTMPGFICGYLAWALVFFTLSSIFFIVCIALNLHIIFVNEYKSCYNIEKYYYIIAFTFALLFSLLPITDNMYGYDDSKGKG</sequence>
<dbReference type="GO" id="GO:0005886">
    <property type="term" value="C:plasma membrane"/>
    <property type="evidence" value="ECO:0007669"/>
    <property type="project" value="TreeGrafter"/>
</dbReference>
<reference evidence="6" key="1">
    <citation type="submission" date="2021-06" db="EMBL/GenBank/DDBJ databases">
        <authorList>
            <person name="Kallberg Y."/>
            <person name="Tangrot J."/>
            <person name="Rosling A."/>
        </authorList>
    </citation>
    <scope>NUCLEOTIDE SEQUENCE</scope>
    <source>
        <strain evidence="6">MA453B</strain>
    </source>
</reference>
<keyword evidence="4 5" id="KW-0472">Membrane</keyword>
<proteinExistence type="predicted"/>
<comment type="caution">
    <text evidence="6">The sequence shown here is derived from an EMBL/GenBank/DDBJ whole genome shotgun (WGS) entry which is preliminary data.</text>
</comment>
<evidence type="ECO:0000256" key="3">
    <source>
        <dbReference type="ARBA" id="ARBA00022989"/>
    </source>
</evidence>